<reference evidence="1" key="1">
    <citation type="submission" date="2021-06" db="EMBL/GenBank/DDBJ databases">
        <authorList>
            <person name="Kallberg Y."/>
            <person name="Tangrot J."/>
            <person name="Rosling A."/>
        </authorList>
    </citation>
    <scope>NUCLEOTIDE SEQUENCE</scope>
    <source>
        <strain evidence="1">FL130A</strain>
    </source>
</reference>
<name>A0A9N9NM83_9GLOM</name>
<organism evidence="1 2">
    <name type="scientific">Ambispora leptoticha</name>
    <dbReference type="NCBI Taxonomy" id="144679"/>
    <lineage>
        <taxon>Eukaryota</taxon>
        <taxon>Fungi</taxon>
        <taxon>Fungi incertae sedis</taxon>
        <taxon>Mucoromycota</taxon>
        <taxon>Glomeromycotina</taxon>
        <taxon>Glomeromycetes</taxon>
        <taxon>Archaeosporales</taxon>
        <taxon>Ambisporaceae</taxon>
        <taxon>Ambispora</taxon>
    </lineage>
</organism>
<protein>
    <submittedName>
        <fullName evidence="1">2585_t:CDS:1</fullName>
    </submittedName>
</protein>
<comment type="caution">
    <text evidence="1">The sequence shown here is derived from an EMBL/GenBank/DDBJ whole genome shotgun (WGS) entry which is preliminary data.</text>
</comment>
<accession>A0A9N9NM83</accession>
<evidence type="ECO:0000313" key="1">
    <source>
        <dbReference type="EMBL" id="CAG8741772.1"/>
    </source>
</evidence>
<dbReference type="OrthoDB" id="2439721at2759"/>
<dbReference type="EMBL" id="CAJVPS010035661">
    <property type="protein sequence ID" value="CAG8741772.1"/>
    <property type="molecule type" value="Genomic_DNA"/>
</dbReference>
<proteinExistence type="predicted"/>
<sequence length="182" mass="20850">IDVILKTCSYIIETLNNGLVIRQRWGESFCPLTRSTEYNKGRKCDVRFLSASGSILNGLLNRNLNDEQAKKINVPFLQVAGTSGQMLVEDLVEGFYVVFPGPTFEFPTRLQHIENLKSAVNIIKFVMDKYIQTNKIVENKVSTHNAFEHIFGNNNDLDMDEPVHCKSEFIHEPWWTPKSKKS</sequence>
<feature type="non-terminal residue" evidence="1">
    <location>
        <position position="182"/>
    </location>
</feature>
<dbReference type="Proteomes" id="UP000789508">
    <property type="component" value="Unassembled WGS sequence"/>
</dbReference>
<keyword evidence="2" id="KW-1185">Reference proteome</keyword>
<evidence type="ECO:0000313" key="2">
    <source>
        <dbReference type="Proteomes" id="UP000789508"/>
    </source>
</evidence>
<gene>
    <name evidence="1" type="ORF">ALEPTO_LOCUS12974</name>
</gene>
<dbReference type="AlphaFoldDB" id="A0A9N9NM83"/>